<evidence type="ECO:0000256" key="3">
    <source>
        <dbReference type="ARBA" id="ARBA00022692"/>
    </source>
</evidence>
<evidence type="ECO:0000256" key="2">
    <source>
        <dbReference type="ARBA" id="ARBA00006244"/>
    </source>
</evidence>
<dbReference type="GO" id="GO:0005886">
    <property type="term" value="C:plasma membrane"/>
    <property type="evidence" value="ECO:0007669"/>
    <property type="project" value="TreeGrafter"/>
</dbReference>
<dbReference type="Proteomes" id="UP000285060">
    <property type="component" value="Unassembled WGS sequence"/>
</dbReference>
<keyword evidence="4 8" id="KW-1133">Transmembrane helix</keyword>
<feature type="transmembrane region" description="Helical" evidence="8">
    <location>
        <begin position="214"/>
        <end position="233"/>
    </location>
</feature>
<accession>A0A418APE0</accession>
<reference evidence="11 12" key="1">
    <citation type="submission" date="2018-08" db="EMBL/GenBank/DDBJ databases">
        <title>Aphanomyces genome sequencing and annotation.</title>
        <authorList>
            <person name="Minardi D."/>
            <person name="Oidtmann B."/>
            <person name="Van Der Giezen M."/>
            <person name="Studholme D.J."/>
        </authorList>
    </citation>
    <scope>NUCLEOTIDE SEQUENCE [LARGE SCALE GENOMIC DNA]</scope>
    <source>
        <strain evidence="11 12">NJM0002</strain>
    </source>
</reference>
<dbReference type="PANTHER" id="PTHR31247:SF5">
    <property type="entry name" value="DUF4203 DOMAIN-CONTAINING PROTEIN"/>
    <property type="match status" value="1"/>
</dbReference>
<evidence type="ECO:0000256" key="1">
    <source>
        <dbReference type="ARBA" id="ARBA00004141"/>
    </source>
</evidence>
<dbReference type="VEuPathDB" id="FungiDB:H310_01272"/>
<sequence>MESLGKASDDRYVMNKFLLAITLLFAIFTFGSVEAQVNTTTIKNATENGLHALNKTADLIDEKTDKLKDDIRDFFDITDDSTAEKVGKYALVVAIAAVGVFVGTHGYKLTKPVAFTCGFGMGGVFFSAMFATLFPLSKAAPIVAFVIGGLIIGLAAVYFYRVGIFILGGAGGLALGVQMAQMAQAGHVLTIVLLILFAIIGGVLVLYLDKPAKIISTAVFGSWMFIRSVGFFAGNYSNGSNFDTLTKEQKNAFFAYFAGLVVLAIIFSFVQFKYTAVGINYGLGKDDEKDAKKAEAATTDAAKPNAQKPVNMV</sequence>
<feature type="transmembrane region" description="Helical" evidence="8">
    <location>
        <begin position="164"/>
        <end position="182"/>
    </location>
</feature>
<evidence type="ECO:0000256" key="4">
    <source>
        <dbReference type="ARBA" id="ARBA00022989"/>
    </source>
</evidence>
<organism evidence="11 12">
    <name type="scientific">Aphanomyces invadans</name>
    <dbReference type="NCBI Taxonomy" id="157072"/>
    <lineage>
        <taxon>Eukaryota</taxon>
        <taxon>Sar</taxon>
        <taxon>Stramenopiles</taxon>
        <taxon>Oomycota</taxon>
        <taxon>Saprolegniomycetes</taxon>
        <taxon>Saprolegniales</taxon>
        <taxon>Verrucalvaceae</taxon>
        <taxon>Aphanomyces</taxon>
    </lineage>
</organism>
<evidence type="ECO:0000256" key="5">
    <source>
        <dbReference type="ARBA" id="ARBA00023136"/>
    </source>
</evidence>
<evidence type="ECO:0000256" key="9">
    <source>
        <dbReference type="SAM" id="SignalP"/>
    </source>
</evidence>
<keyword evidence="3 8" id="KW-0812">Transmembrane</keyword>
<evidence type="ECO:0000313" key="11">
    <source>
        <dbReference type="EMBL" id="RHY27021.1"/>
    </source>
</evidence>
<feature type="region of interest" description="Disordered" evidence="7">
    <location>
        <begin position="294"/>
        <end position="313"/>
    </location>
</feature>
<feature type="chain" id="PRO_5019013950" description="Transmembrane protein 198" evidence="9">
    <location>
        <begin position="36"/>
        <end position="313"/>
    </location>
</feature>
<dbReference type="EMBL" id="QUSY01000859">
    <property type="protein sequence ID" value="RHY27021.1"/>
    <property type="molecule type" value="Genomic_DNA"/>
</dbReference>
<evidence type="ECO:0000259" key="10">
    <source>
        <dbReference type="Pfam" id="PF13886"/>
    </source>
</evidence>
<feature type="transmembrane region" description="Helical" evidence="8">
    <location>
        <begin position="114"/>
        <end position="134"/>
    </location>
</feature>
<evidence type="ECO:0000256" key="8">
    <source>
        <dbReference type="SAM" id="Phobius"/>
    </source>
</evidence>
<dbReference type="Pfam" id="PF13886">
    <property type="entry name" value="TM7S3_TM198"/>
    <property type="match status" value="1"/>
</dbReference>
<dbReference type="InterPro" id="IPR025256">
    <property type="entry name" value="TM7S3/TM198-like_dom"/>
</dbReference>
<protein>
    <recommendedName>
        <fullName evidence="6">Transmembrane protein 198</fullName>
    </recommendedName>
</protein>
<feature type="transmembrane region" description="Helical" evidence="8">
    <location>
        <begin position="140"/>
        <end position="159"/>
    </location>
</feature>
<evidence type="ECO:0000313" key="12">
    <source>
        <dbReference type="Proteomes" id="UP000285060"/>
    </source>
</evidence>
<keyword evidence="5 8" id="KW-0472">Membrane</keyword>
<comment type="caution">
    <text evidence="11">The sequence shown here is derived from an EMBL/GenBank/DDBJ whole genome shotgun (WGS) entry which is preliminary data.</text>
</comment>
<dbReference type="AlphaFoldDB" id="A0A418APE0"/>
<gene>
    <name evidence="11" type="ORF">DYB32_008914</name>
</gene>
<feature type="transmembrane region" description="Helical" evidence="8">
    <location>
        <begin position="253"/>
        <end position="272"/>
    </location>
</feature>
<comment type="similarity">
    <text evidence="2">Belongs to the TMEM198 family.</text>
</comment>
<name>A0A418APE0_9STRA</name>
<feature type="transmembrane region" description="Helical" evidence="8">
    <location>
        <begin position="89"/>
        <end position="107"/>
    </location>
</feature>
<keyword evidence="12" id="KW-1185">Reference proteome</keyword>
<keyword evidence="9" id="KW-0732">Signal</keyword>
<proteinExistence type="inferred from homology"/>
<dbReference type="InterPro" id="IPR040236">
    <property type="entry name" value="TMEM198"/>
</dbReference>
<feature type="domain" description="TM7S3/TM198-like" evidence="10">
    <location>
        <begin position="94"/>
        <end position="272"/>
    </location>
</feature>
<comment type="subcellular location">
    <subcellularLocation>
        <location evidence="1">Membrane</location>
        <topology evidence="1">Multi-pass membrane protein</topology>
    </subcellularLocation>
</comment>
<evidence type="ECO:0000256" key="6">
    <source>
        <dbReference type="ARBA" id="ARBA00049737"/>
    </source>
</evidence>
<feature type="transmembrane region" description="Helical" evidence="8">
    <location>
        <begin position="188"/>
        <end position="207"/>
    </location>
</feature>
<feature type="signal peptide" evidence="9">
    <location>
        <begin position="1"/>
        <end position="35"/>
    </location>
</feature>
<evidence type="ECO:0000256" key="7">
    <source>
        <dbReference type="SAM" id="MobiDB-lite"/>
    </source>
</evidence>
<dbReference type="PANTHER" id="PTHR31247">
    <property type="entry name" value="TRANSMEMBRANE PROTEIN 198 FAMILY MEMBER"/>
    <property type="match status" value="1"/>
</dbReference>